<reference evidence="1 2" key="1">
    <citation type="submission" date="2013-06" db="EMBL/GenBank/DDBJ databases">
        <authorList>
            <person name="Walk S."/>
            <person name="Aronoff D."/>
            <person name="Young V.Y."/>
            <person name="Marsh J."/>
            <person name="Harrison L."/>
            <person name="Daugherty S.C."/>
            <person name="Shefchek K.A."/>
            <person name="Hine E.E."/>
            <person name="Tallon L.J."/>
            <person name="Sadzewicz L.K."/>
            <person name="Rasko D.A."/>
        </authorList>
    </citation>
    <scope>NUCLEOTIDE SEQUENCE [LARGE SCALE GENOMIC DNA]</scope>
    <source>
        <strain evidence="1 2">ATCC 638</strain>
    </source>
</reference>
<evidence type="ECO:0000313" key="2">
    <source>
        <dbReference type="Proteomes" id="UP000015688"/>
    </source>
</evidence>
<proteinExistence type="predicted"/>
<sequence>MINDIIEIKLNGKTYRARLDMGAIAAAQFDVQKVKENMTVVEMFDSIKKENYKVINSLIIESIKRCHPQLTTEDILEDMKLKEKSVIMGQVAELIKASLPIDEDKKKEME</sequence>
<dbReference type="EMBL" id="AVNC01000015">
    <property type="protein sequence ID" value="EQK42909.1"/>
    <property type="molecule type" value="Genomic_DNA"/>
</dbReference>
<dbReference type="Proteomes" id="UP000015688">
    <property type="component" value="Unassembled WGS sequence"/>
</dbReference>
<name>T4VGR5_PARBF</name>
<dbReference type="RefSeq" id="WP_021433017.1">
    <property type="nucleotide sequence ID" value="NZ_AVNC01000015.1"/>
</dbReference>
<accession>T4VGR5</accession>
<dbReference type="GeneID" id="67472698"/>
<dbReference type="AlphaFoldDB" id="T4VGR5"/>
<gene>
    <name evidence="1" type="ORF">C672_1853</name>
</gene>
<evidence type="ECO:0000313" key="1">
    <source>
        <dbReference type="EMBL" id="EQK42909.1"/>
    </source>
</evidence>
<comment type="caution">
    <text evidence="1">The sequence shown here is derived from an EMBL/GenBank/DDBJ whole genome shotgun (WGS) entry which is preliminary data.</text>
</comment>
<organism evidence="1 2">
    <name type="scientific">Paraclostridium bifermentans ATCC 638 = DSM 14991</name>
    <dbReference type="NCBI Taxonomy" id="1233171"/>
    <lineage>
        <taxon>Bacteria</taxon>
        <taxon>Bacillati</taxon>
        <taxon>Bacillota</taxon>
        <taxon>Clostridia</taxon>
        <taxon>Peptostreptococcales</taxon>
        <taxon>Peptostreptococcaceae</taxon>
        <taxon>Paraclostridium</taxon>
    </lineage>
</organism>
<protein>
    <submittedName>
        <fullName evidence="1">Uncharacterized protein</fullName>
    </submittedName>
</protein>
<dbReference type="PATRIC" id="fig|1233171.3.peg.1743"/>